<sequence length="117" mass="11967">MRQAGRAVVAVGFAAALGCVQPVFGGGDDLGDVDACRRCGEDVAAAGPAQAFNKSGAAEFAEQLLEIGEGYVLAFADGTEFDGAGLRVHRQIQHSGNGETPFGGQSHGGGCPCRFFY</sequence>
<evidence type="ECO:0000313" key="1">
    <source>
        <dbReference type="EMBL" id="CDT63330.1"/>
    </source>
</evidence>
<organism evidence="1">
    <name type="scientific">Clostridioides difficile</name>
    <name type="common">Peptoclostridium difficile</name>
    <dbReference type="NCBI Taxonomy" id="1496"/>
    <lineage>
        <taxon>Bacteria</taxon>
        <taxon>Bacillati</taxon>
        <taxon>Bacillota</taxon>
        <taxon>Clostridia</taxon>
        <taxon>Peptostreptococcales</taxon>
        <taxon>Peptostreptococcaceae</taxon>
        <taxon>Clostridioides</taxon>
    </lineage>
</organism>
<gene>
    <name evidence="1" type="ORF">BN1095_6160001</name>
</gene>
<dbReference type="PROSITE" id="PS51257">
    <property type="entry name" value="PROKAR_LIPOPROTEIN"/>
    <property type="match status" value="1"/>
</dbReference>
<protein>
    <recommendedName>
        <fullName evidence="2">Lipoprotein</fullName>
    </recommendedName>
</protein>
<accession>A0A069B057</accession>
<proteinExistence type="predicted"/>
<name>A0A069B057_CLODI</name>
<reference evidence="1" key="1">
    <citation type="submission" date="2014-07" db="EMBL/GenBank/DDBJ databases">
        <authorList>
            <person name="Monot Marc"/>
        </authorList>
    </citation>
    <scope>NUCLEOTIDE SEQUENCE</scope>
    <source>
        <strain evidence="1">7032989</strain>
    </source>
</reference>
<dbReference type="EMBL" id="LK933312">
    <property type="protein sequence ID" value="CDT63330.1"/>
    <property type="molecule type" value="Genomic_DNA"/>
</dbReference>
<evidence type="ECO:0008006" key="2">
    <source>
        <dbReference type="Google" id="ProtNLM"/>
    </source>
</evidence>
<dbReference type="AlphaFoldDB" id="A0A069B057"/>